<keyword evidence="3" id="KW-0998">Cell outer membrane</keyword>
<proteinExistence type="predicted"/>
<feature type="region of interest" description="Disordered" evidence="5">
    <location>
        <begin position="67"/>
        <end position="97"/>
    </location>
</feature>
<reference evidence="8 9" key="1">
    <citation type="submission" date="2015-07" db="EMBL/GenBank/DDBJ databases">
        <title>Draft Genome Sequence of Komagataeibacter intermedius Strain AF2, Isolated from Kombucha Tea.</title>
        <authorList>
            <person name="Santos R.A."/>
            <person name="Berretta A.A."/>
            <person name="Barud H.S."/>
            <person name="Ribeiro S.J."/>
            <person name="Gonzalez-Garcia L.N."/>
            <person name="Zucchi T.D."/>
            <person name="Goldman G.H."/>
            <person name="Riano-Pachon D.M."/>
        </authorList>
    </citation>
    <scope>NUCLEOTIDE SEQUENCE [LARGE SCALE GENOMIC DNA]</scope>
    <source>
        <strain evidence="8 9">AF2</strain>
    </source>
</reference>
<feature type="signal peptide" evidence="6">
    <location>
        <begin position="1"/>
        <end position="23"/>
    </location>
</feature>
<evidence type="ECO:0000256" key="4">
    <source>
        <dbReference type="PROSITE-ProRule" id="PRU00473"/>
    </source>
</evidence>
<dbReference type="Gene3D" id="3.30.1330.60">
    <property type="entry name" value="OmpA-like domain"/>
    <property type="match status" value="1"/>
</dbReference>
<feature type="domain" description="OmpA-like" evidence="7">
    <location>
        <begin position="94"/>
        <end position="213"/>
    </location>
</feature>
<dbReference type="PRINTS" id="PR01021">
    <property type="entry name" value="OMPADOMAIN"/>
</dbReference>
<dbReference type="Pfam" id="PF00691">
    <property type="entry name" value="OmpA"/>
    <property type="match status" value="1"/>
</dbReference>
<dbReference type="EMBL" id="JUFX02000196">
    <property type="protein sequence ID" value="KPH86585.1"/>
    <property type="molecule type" value="Genomic_DNA"/>
</dbReference>
<evidence type="ECO:0000313" key="8">
    <source>
        <dbReference type="EMBL" id="KPH86585.1"/>
    </source>
</evidence>
<protein>
    <recommendedName>
        <fullName evidence="7">OmpA-like domain-containing protein</fullName>
    </recommendedName>
</protein>
<keyword evidence="6" id="KW-0732">Signal</keyword>
<comment type="caution">
    <text evidence="8">The sequence shown here is derived from an EMBL/GenBank/DDBJ whole genome shotgun (WGS) entry which is preliminary data.</text>
</comment>
<evidence type="ECO:0000259" key="7">
    <source>
        <dbReference type="PROSITE" id="PS51123"/>
    </source>
</evidence>
<evidence type="ECO:0000313" key="9">
    <source>
        <dbReference type="Proteomes" id="UP000031553"/>
    </source>
</evidence>
<dbReference type="InterPro" id="IPR006665">
    <property type="entry name" value="OmpA-like"/>
</dbReference>
<name>A0A0N1FB40_9PROT</name>
<dbReference type="Proteomes" id="UP000031553">
    <property type="component" value="Unassembled WGS sequence"/>
</dbReference>
<comment type="subcellular location">
    <subcellularLocation>
        <location evidence="1">Cell outer membrane</location>
    </subcellularLocation>
</comment>
<dbReference type="SUPFAM" id="SSF103088">
    <property type="entry name" value="OmpA-like"/>
    <property type="match status" value="1"/>
</dbReference>
<organism evidence="8 9">
    <name type="scientific">Komagataeibacter intermedius AF2</name>
    <dbReference type="NCBI Taxonomy" id="1458464"/>
    <lineage>
        <taxon>Bacteria</taxon>
        <taxon>Pseudomonadati</taxon>
        <taxon>Pseudomonadota</taxon>
        <taxon>Alphaproteobacteria</taxon>
        <taxon>Acetobacterales</taxon>
        <taxon>Acetobacteraceae</taxon>
        <taxon>Komagataeibacter</taxon>
    </lineage>
</organism>
<dbReference type="InterPro" id="IPR036737">
    <property type="entry name" value="OmpA-like_sf"/>
</dbReference>
<evidence type="ECO:0000256" key="5">
    <source>
        <dbReference type="SAM" id="MobiDB-lite"/>
    </source>
</evidence>
<evidence type="ECO:0000256" key="1">
    <source>
        <dbReference type="ARBA" id="ARBA00004442"/>
    </source>
</evidence>
<dbReference type="InterPro" id="IPR006664">
    <property type="entry name" value="OMP_bac"/>
</dbReference>
<gene>
    <name evidence="8" type="ORF">GLUCOINTEAF2_0202636</name>
</gene>
<evidence type="ECO:0000256" key="3">
    <source>
        <dbReference type="ARBA" id="ARBA00023237"/>
    </source>
</evidence>
<feature type="compositionally biased region" description="Low complexity" evidence="5">
    <location>
        <begin position="72"/>
        <end position="97"/>
    </location>
</feature>
<dbReference type="PANTHER" id="PTHR30329">
    <property type="entry name" value="STATOR ELEMENT OF FLAGELLAR MOTOR COMPLEX"/>
    <property type="match status" value="1"/>
</dbReference>
<feature type="chain" id="PRO_5005871054" description="OmpA-like domain-containing protein" evidence="6">
    <location>
        <begin position="24"/>
        <end position="213"/>
    </location>
</feature>
<sequence length="213" mass="21771" precursor="true">MRSRFFASLPVSVLPALTLPALALIAGGTALPATARAQANPSAQQLIDQLRPGAHMAGTTRGIRMLPTDNTAAATPGKAGAQAGSRHGHGSSAAAPAAPSASLVVDFHNGSADLTPQATTALDQLGAALTSDQLGAYRFKVIGHTDTTGTASQNQVLSARRADAVKAYLQSKFQIGADRLQAIGVGEDGLAVPTPPNTPERRNRRVEIINLGA</sequence>
<dbReference type="CDD" id="cd07185">
    <property type="entry name" value="OmpA_C-like"/>
    <property type="match status" value="1"/>
</dbReference>
<dbReference type="PANTHER" id="PTHR30329:SF21">
    <property type="entry name" value="LIPOPROTEIN YIAD-RELATED"/>
    <property type="match status" value="1"/>
</dbReference>
<dbReference type="GO" id="GO:0009279">
    <property type="term" value="C:cell outer membrane"/>
    <property type="evidence" value="ECO:0007669"/>
    <property type="project" value="UniProtKB-SubCell"/>
</dbReference>
<dbReference type="OrthoDB" id="9814546at2"/>
<evidence type="ECO:0000256" key="2">
    <source>
        <dbReference type="ARBA" id="ARBA00023136"/>
    </source>
</evidence>
<dbReference type="RefSeq" id="WP_052280018.1">
    <property type="nucleotide sequence ID" value="NZ_JUFX02000196.1"/>
</dbReference>
<evidence type="ECO:0000256" key="6">
    <source>
        <dbReference type="SAM" id="SignalP"/>
    </source>
</evidence>
<dbReference type="PROSITE" id="PS51123">
    <property type="entry name" value="OMPA_2"/>
    <property type="match status" value="1"/>
</dbReference>
<keyword evidence="2 4" id="KW-0472">Membrane</keyword>
<accession>A0A0N1FB40</accession>
<dbReference type="InterPro" id="IPR050330">
    <property type="entry name" value="Bact_OuterMem_StrucFunc"/>
</dbReference>
<dbReference type="AlphaFoldDB" id="A0A0N1FB40"/>